<dbReference type="PRINTS" id="PR01021">
    <property type="entry name" value="OMPADOMAIN"/>
</dbReference>
<dbReference type="Proteomes" id="UP000309550">
    <property type="component" value="Unassembled WGS sequence"/>
</dbReference>
<dbReference type="GO" id="GO:0009279">
    <property type="term" value="C:cell outer membrane"/>
    <property type="evidence" value="ECO:0007669"/>
    <property type="project" value="UniProtKB-SubCell"/>
</dbReference>
<dbReference type="PANTHER" id="PTHR30329:SF21">
    <property type="entry name" value="LIPOPROTEIN YIAD-RELATED"/>
    <property type="match status" value="1"/>
</dbReference>
<evidence type="ECO:0000256" key="2">
    <source>
        <dbReference type="ARBA" id="ARBA00023136"/>
    </source>
</evidence>
<evidence type="ECO:0000256" key="5">
    <source>
        <dbReference type="SAM" id="SignalP"/>
    </source>
</evidence>
<sequence length="225" mass="24106">MQKRTPLGTLTLAGLVASLAACTTSNDPVLTQFHREAGALTDGGSFGAASMNNMVAMTNPQQFRLDLAKRFAAEVDSTVTFAFNSAQLEPAARAALTQQAQWIRQFPEIRFRVYGHTDAVGSAEYNKALGLRRAVAAVNFLKSQGINGARLEALASFGETRPVVPTPGRERLNRRTVTEVSGFVGSHPAVLDGKYAQIVYREYVASAIPKSQLTGTDASDLTTGQ</sequence>
<dbReference type="PROSITE" id="PS51257">
    <property type="entry name" value="PROKAR_LIPOPROTEIN"/>
    <property type="match status" value="1"/>
</dbReference>
<dbReference type="SUPFAM" id="SSF103088">
    <property type="entry name" value="OmpA-like"/>
    <property type="match status" value="1"/>
</dbReference>
<evidence type="ECO:0000256" key="4">
    <source>
        <dbReference type="PROSITE-ProRule" id="PRU00473"/>
    </source>
</evidence>
<comment type="caution">
    <text evidence="7">The sequence shown here is derived from an EMBL/GenBank/DDBJ whole genome shotgun (WGS) entry which is preliminary data.</text>
</comment>
<dbReference type="InterPro" id="IPR006664">
    <property type="entry name" value="OMP_bac"/>
</dbReference>
<feature type="chain" id="PRO_5024273681" evidence="5">
    <location>
        <begin position="21"/>
        <end position="225"/>
    </location>
</feature>
<dbReference type="PROSITE" id="PS51123">
    <property type="entry name" value="OMPA_2"/>
    <property type="match status" value="1"/>
</dbReference>
<comment type="subcellular location">
    <subcellularLocation>
        <location evidence="1">Cell outer membrane</location>
    </subcellularLocation>
</comment>
<dbReference type="CDD" id="cd07185">
    <property type="entry name" value="OmpA_C-like"/>
    <property type="match status" value="1"/>
</dbReference>
<gene>
    <name evidence="7" type="ORF">FDT80_06615</name>
</gene>
<evidence type="ECO:0000313" key="7">
    <source>
        <dbReference type="EMBL" id="TMM55229.1"/>
    </source>
</evidence>
<reference evidence="7 8" key="1">
    <citation type="submission" date="2019-05" db="EMBL/GenBank/DDBJ databases">
        <title>Sulfitobacter sabulilitoris sp. nov., isolated from a marine sand.</title>
        <authorList>
            <person name="Yoon J.-H."/>
        </authorList>
    </citation>
    <scope>NUCLEOTIDE SEQUENCE [LARGE SCALE GENOMIC DNA]</scope>
    <source>
        <strain evidence="7 8">HSMS-29</strain>
    </source>
</reference>
<dbReference type="RefSeq" id="WP_138661398.1">
    <property type="nucleotide sequence ID" value="NZ_VANS01000001.1"/>
</dbReference>
<keyword evidence="3" id="KW-0998">Cell outer membrane</keyword>
<feature type="domain" description="OmpA-like" evidence="6">
    <location>
        <begin position="68"/>
        <end position="184"/>
    </location>
</feature>
<accession>A0A5S3PLF6</accession>
<evidence type="ECO:0000259" key="6">
    <source>
        <dbReference type="PROSITE" id="PS51123"/>
    </source>
</evidence>
<evidence type="ECO:0000256" key="3">
    <source>
        <dbReference type="ARBA" id="ARBA00023237"/>
    </source>
</evidence>
<dbReference type="Pfam" id="PF00691">
    <property type="entry name" value="OmpA"/>
    <property type="match status" value="1"/>
</dbReference>
<feature type="signal peptide" evidence="5">
    <location>
        <begin position="1"/>
        <end position="20"/>
    </location>
</feature>
<evidence type="ECO:0000313" key="8">
    <source>
        <dbReference type="Proteomes" id="UP000309550"/>
    </source>
</evidence>
<keyword evidence="5" id="KW-0732">Signal</keyword>
<dbReference type="Gene3D" id="3.30.1330.60">
    <property type="entry name" value="OmpA-like domain"/>
    <property type="match status" value="1"/>
</dbReference>
<name>A0A5S3PLF6_9RHOB</name>
<dbReference type="AlphaFoldDB" id="A0A5S3PLF6"/>
<keyword evidence="8" id="KW-1185">Reference proteome</keyword>
<dbReference type="OrthoDB" id="9810367at2"/>
<dbReference type="PANTHER" id="PTHR30329">
    <property type="entry name" value="STATOR ELEMENT OF FLAGELLAR MOTOR COMPLEX"/>
    <property type="match status" value="1"/>
</dbReference>
<dbReference type="InterPro" id="IPR036737">
    <property type="entry name" value="OmpA-like_sf"/>
</dbReference>
<protein>
    <submittedName>
        <fullName evidence="7">OmpA family protein</fullName>
    </submittedName>
</protein>
<keyword evidence="2 4" id="KW-0472">Membrane</keyword>
<dbReference type="InterPro" id="IPR006665">
    <property type="entry name" value="OmpA-like"/>
</dbReference>
<dbReference type="EMBL" id="VANS01000001">
    <property type="protein sequence ID" value="TMM55229.1"/>
    <property type="molecule type" value="Genomic_DNA"/>
</dbReference>
<dbReference type="InterPro" id="IPR050330">
    <property type="entry name" value="Bact_OuterMem_StrucFunc"/>
</dbReference>
<proteinExistence type="predicted"/>
<evidence type="ECO:0000256" key="1">
    <source>
        <dbReference type="ARBA" id="ARBA00004442"/>
    </source>
</evidence>
<organism evidence="7 8">
    <name type="scientific">Sulfitobacter sabulilitoris</name>
    <dbReference type="NCBI Taxonomy" id="2562655"/>
    <lineage>
        <taxon>Bacteria</taxon>
        <taxon>Pseudomonadati</taxon>
        <taxon>Pseudomonadota</taxon>
        <taxon>Alphaproteobacteria</taxon>
        <taxon>Rhodobacterales</taxon>
        <taxon>Roseobacteraceae</taxon>
        <taxon>Sulfitobacter</taxon>
    </lineage>
</organism>